<comment type="caution">
    <text evidence="1">The sequence shown here is derived from an EMBL/GenBank/DDBJ whole genome shotgun (WGS) entry which is preliminary data.</text>
</comment>
<organism evidence="1 2">
    <name type="scientific">Lindgomyces ingoldianus</name>
    <dbReference type="NCBI Taxonomy" id="673940"/>
    <lineage>
        <taxon>Eukaryota</taxon>
        <taxon>Fungi</taxon>
        <taxon>Dikarya</taxon>
        <taxon>Ascomycota</taxon>
        <taxon>Pezizomycotina</taxon>
        <taxon>Dothideomycetes</taxon>
        <taxon>Pleosporomycetidae</taxon>
        <taxon>Pleosporales</taxon>
        <taxon>Lindgomycetaceae</taxon>
        <taxon>Lindgomyces</taxon>
    </lineage>
</organism>
<proteinExistence type="predicted"/>
<dbReference type="EMBL" id="MU003504">
    <property type="protein sequence ID" value="KAF2471519.1"/>
    <property type="molecule type" value="Genomic_DNA"/>
</dbReference>
<keyword evidence="2" id="KW-1185">Reference proteome</keyword>
<sequence>MLPSSSPSGGNVPMRKRDHSHYLLDDHEPNDHLQRSKLLRVNQTPLHTPSSSYPDVENSFTSMPLPSPTGHQATQPATWRATVPKITSKQKRFIRKWYEDFVKGQGNAFLAYEDVIALATLVKAPPHPVNEYIHRKFISPATTHSPTHSNLQETRQPMNRMQSYYSPPNYSLKEANQHLPKEDLRLVENYVIGCQRRRAQKDGRRRVNEGPFKCTFGCGYRTKRPYDWRRHEETHEPQELWLCYLCRQKNEQNPFLVNRKDKFLKHAKDAHKQYDPEDLFGMSKVDFHAHVDPKCPLCPEDCTSWDDRCKHILAHYEDD</sequence>
<protein>
    <submittedName>
        <fullName evidence="1">Uncharacterized protein</fullName>
    </submittedName>
</protein>
<accession>A0ACB6QWW8</accession>
<evidence type="ECO:0000313" key="2">
    <source>
        <dbReference type="Proteomes" id="UP000799755"/>
    </source>
</evidence>
<dbReference type="Proteomes" id="UP000799755">
    <property type="component" value="Unassembled WGS sequence"/>
</dbReference>
<reference evidence="1" key="1">
    <citation type="journal article" date="2020" name="Stud. Mycol.">
        <title>101 Dothideomycetes genomes: a test case for predicting lifestyles and emergence of pathogens.</title>
        <authorList>
            <person name="Haridas S."/>
            <person name="Albert R."/>
            <person name="Binder M."/>
            <person name="Bloem J."/>
            <person name="Labutti K."/>
            <person name="Salamov A."/>
            <person name="Andreopoulos B."/>
            <person name="Baker S."/>
            <person name="Barry K."/>
            <person name="Bills G."/>
            <person name="Bluhm B."/>
            <person name="Cannon C."/>
            <person name="Castanera R."/>
            <person name="Culley D."/>
            <person name="Daum C."/>
            <person name="Ezra D."/>
            <person name="Gonzalez J."/>
            <person name="Henrissat B."/>
            <person name="Kuo A."/>
            <person name="Liang C."/>
            <person name="Lipzen A."/>
            <person name="Lutzoni F."/>
            <person name="Magnuson J."/>
            <person name="Mondo S."/>
            <person name="Nolan M."/>
            <person name="Ohm R."/>
            <person name="Pangilinan J."/>
            <person name="Park H.-J."/>
            <person name="Ramirez L."/>
            <person name="Alfaro M."/>
            <person name="Sun H."/>
            <person name="Tritt A."/>
            <person name="Yoshinaga Y."/>
            <person name="Zwiers L.-H."/>
            <person name="Turgeon B."/>
            <person name="Goodwin S."/>
            <person name="Spatafora J."/>
            <person name="Crous P."/>
            <person name="Grigoriev I."/>
        </authorList>
    </citation>
    <scope>NUCLEOTIDE SEQUENCE</scope>
    <source>
        <strain evidence="1">ATCC 200398</strain>
    </source>
</reference>
<name>A0ACB6QWW8_9PLEO</name>
<evidence type="ECO:0000313" key="1">
    <source>
        <dbReference type="EMBL" id="KAF2471519.1"/>
    </source>
</evidence>
<feature type="non-terminal residue" evidence="1">
    <location>
        <position position="319"/>
    </location>
</feature>
<gene>
    <name evidence="1" type="ORF">BDR25DRAFT_259910</name>
</gene>